<evidence type="ECO:0000256" key="6">
    <source>
        <dbReference type="ARBA" id="ARBA00022801"/>
    </source>
</evidence>
<comment type="subcellular location">
    <subcellularLocation>
        <location evidence="9">Cytoplasm</location>
    </subcellularLocation>
</comment>
<evidence type="ECO:0000256" key="7">
    <source>
        <dbReference type="ARBA" id="ARBA00022807"/>
    </source>
</evidence>
<keyword evidence="7 9" id="KW-0788">Thiol protease</keyword>
<sequence length="317" mass="33539">MRIKVRGASGAQVLSLDDGATVADLMDKIGTVQELRGGGFPPKKLDLSNSSATLKELGVANGDQLTVVESSHGQQTSQSAPAPSTRPSQTVQSQPRSAAGAGGGGGGGASDQDVPTVPVGSGYLTLRVMEDDNSCLFASIAYAITGTVNNMFEMRTAVAEGIRNDPVEYNDAILGRPRDEYVQWILRESSWGGAIELNILSKTFGVTIQCMDVATGTVHTFNPGMDNFIAVMYSGIHYDAVVLEGGSETQTVFEGDETGFAVMEALNALQEKLKQKHYYTDTASFQVKCNDCGTILTGEKKATEHAKATGHTNFGEV</sequence>
<evidence type="ECO:0000313" key="12">
    <source>
        <dbReference type="EMBL" id="CDP36204.1"/>
    </source>
</evidence>
<keyword evidence="2" id="KW-0645">Protease</keyword>
<dbReference type="InterPro" id="IPR003323">
    <property type="entry name" value="OTU_dom"/>
</dbReference>
<comment type="function">
    <text evidence="9">Hydrolase that can remove conjugated ubiquitin from proteins and may therefore play an important regulatory role at the level of protein turnover by preventing degradation.</text>
</comment>
<evidence type="ECO:0000256" key="4">
    <source>
        <dbReference type="ARBA" id="ARBA00022771"/>
    </source>
</evidence>
<dbReference type="GO" id="GO:0008270">
    <property type="term" value="F:zinc ion binding"/>
    <property type="evidence" value="ECO:0007669"/>
    <property type="project" value="UniProtKB-KW"/>
</dbReference>
<proteinExistence type="predicted"/>
<dbReference type="PhylomeDB" id="A0A060T623"/>
<evidence type="ECO:0000256" key="10">
    <source>
        <dbReference type="SAM" id="MobiDB-lite"/>
    </source>
</evidence>
<dbReference type="Gene3D" id="3.10.20.90">
    <property type="entry name" value="Phosphatidylinositol 3-kinase Catalytic Subunit, Chain A, domain 1"/>
    <property type="match status" value="1"/>
</dbReference>
<dbReference type="Pfam" id="PF02338">
    <property type="entry name" value="OTU"/>
    <property type="match status" value="1"/>
</dbReference>
<keyword evidence="3" id="KW-0479">Metal-binding</keyword>
<evidence type="ECO:0000256" key="8">
    <source>
        <dbReference type="ARBA" id="ARBA00022833"/>
    </source>
</evidence>
<reference evidence="12" key="1">
    <citation type="submission" date="2014-02" db="EMBL/GenBank/DDBJ databases">
        <authorList>
            <person name="Genoscope - CEA"/>
        </authorList>
    </citation>
    <scope>NUCLEOTIDE SEQUENCE</scope>
    <source>
        <strain evidence="12">LS3</strain>
    </source>
</reference>
<dbReference type="PANTHER" id="PTHR13312">
    <property type="entry name" value="HIV-INDUCED PROTEIN-7-LIKE PROTEASE"/>
    <property type="match status" value="1"/>
</dbReference>
<evidence type="ECO:0000256" key="9">
    <source>
        <dbReference type="RuleBase" id="RU367104"/>
    </source>
</evidence>
<comment type="catalytic activity">
    <reaction evidence="1 9">
        <text>Thiol-dependent hydrolysis of ester, thioester, amide, peptide and isopeptide bonds formed by the C-terminal Gly of ubiquitin (a 76-residue protein attached to proteins as an intracellular targeting signal).</text>
        <dbReference type="EC" id="3.4.19.12"/>
    </reaction>
</comment>
<keyword evidence="5 9" id="KW-0833">Ubl conjugation pathway</keyword>
<dbReference type="SUPFAM" id="SSF54001">
    <property type="entry name" value="Cysteine proteinases"/>
    <property type="match status" value="1"/>
</dbReference>
<dbReference type="GO" id="GO:0005634">
    <property type="term" value="C:nucleus"/>
    <property type="evidence" value="ECO:0007669"/>
    <property type="project" value="TreeGrafter"/>
</dbReference>
<reference evidence="12" key="2">
    <citation type="submission" date="2014-06" db="EMBL/GenBank/DDBJ databases">
        <title>The complete genome of Blastobotrys (Arxula) adeninivorans LS3 - a yeast of biotechnological interest.</title>
        <authorList>
            <person name="Kunze G."/>
            <person name="Gaillardin C."/>
            <person name="Czernicka M."/>
            <person name="Durrens P."/>
            <person name="Martin T."/>
            <person name="Boer E."/>
            <person name="Gabaldon T."/>
            <person name="Cruz J."/>
            <person name="Talla E."/>
            <person name="Marck C."/>
            <person name="Goffeau A."/>
            <person name="Barbe V."/>
            <person name="Baret P."/>
            <person name="Baronian K."/>
            <person name="Beier S."/>
            <person name="Bleykasten C."/>
            <person name="Bode R."/>
            <person name="Casaregola S."/>
            <person name="Despons L."/>
            <person name="Fairhead C."/>
            <person name="Giersberg M."/>
            <person name="Gierski P."/>
            <person name="Hahnel U."/>
            <person name="Hartmann A."/>
            <person name="Jankowska D."/>
            <person name="Jubin C."/>
            <person name="Jung P."/>
            <person name="Lafontaine I."/>
            <person name="Leh-Louis V."/>
            <person name="Lemaire M."/>
            <person name="Marcet-Houben M."/>
            <person name="Mascher M."/>
            <person name="Morel G."/>
            <person name="Richard G.-F."/>
            <person name="Riechen J."/>
            <person name="Sacerdot C."/>
            <person name="Sarkar A."/>
            <person name="Savel G."/>
            <person name="Schacherer J."/>
            <person name="Sherman D."/>
            <person name="Straub M.-L."/>
            <person name="Stein N."/>
            <person name="Thierry A."/>
            <person name="Trautwein-Schult A."/>
            <person name="Westhof E."/>
            <person name="Worch S."/>
            <person name="Dujon B."/>
            <person name="Souciet J.-L."/>
            <person name="Wincker P."/>
            <person name="Scholz U."/>
            <person name="Neuveglise N."/>
        </authorList>
    </citation>
    <scope>NUCLEOTIDE SEQUENCE</scope>
    <source>
        <strain evidence="12">LS3</strain>
    </source>
</reference>
<evidence type="ECO:0000256" key="2">
    <source>
        <dbReference type="ARBA" id="ARBA00022670"/>
    </source>
</evidence>
<feature type="compositionally biased region" description="Polar residues" evidence="10">
    <location>
        <begin position="69"/>
        <end position="96"/>
    </location>
</feature>
<feature type="domain" description="OTU" evidence="11">
    <location>
        <begin position="124"/>
        <end position="244"/>
    </location>
</feature>
<evidence type="ECO:0000256" key="5">
    <source>
        <dbReference type="ARBA" id="ARBA00022786"/>
    </source>
</evidence>
<evidence type="ECO:0000256" key="1">
    <source>
        <dbReference type="ARBA" id="ARBA00000707"/>
    </source>
</evidence>
<organism evidence="12">
    <name type="scientific">Blastobotrys adeninivorans</name>
    <name type="common">Yeast</name>
    <name type="synonym">Arxula adeninivorans</name>
    <dbReference type="NCBI Taxonomy" id="409370"/>
    <lineage>
        <taxon>Eukaryota</taxon>
        <taxon>Fungi</taxon>
        <taxon>Dikarya</taxon>
        <taxon>Ascomycota</taxon>
        <taxon>Saccharomycotina</taxon>
        <taxon>Dipodascomycetes</taxon>
        <taxon>Dipodascales</taxon>
        <taxon>Trichomonascaceae</taxon>
        <taxon>Blastobotrys</taxon>
    </lineage>
</organism>
<feature type="compositionally biased region" description="Gly residues" evidence="10">
    <location>
        <begin position="100"/>
        <end position="109"/>
    </location>
</feature>
<dbReference type="Gene3D" id="3.90.70.80">
    <property type="match status" value="1"/>
</dbReference>
<feature type="region of interest" description="Disordered" evidence="10">
    <location>
        <begin position="69"/>
        <end position="116"/>
    </location>
</feature>
<keyword evidence="4" id="KW-0863">Zinc-finger</keyword>
<dbReference type="GO" id="GO:0005829">
    <property type="term" value="C:cytosol"/>
    <property type="evidence" value="ECO:0007669"/>
    <property type="project" value="TreeGrafter"/>
</dbReference>
<dbReference type="PROSITE" id="PS00028">
    <property type="entry name" value="ZINC_FINGER_C2H2_1"/>
    <property type="match status" value="1"/>
</dbReference>
<dbReference type="InterPro" id="IPR048857">
    <property type="entry name" value="OTU1_Ubl"/>
</dbReference>
<dbReference type="PROSITE" id="PS50802">
    <property type="entry name" value="OTU"/>
    <property type="match status" value="1"/>
</dbReference>
<evidence type="ECO:0000256" key="3">
    <source>
        <dbReference type="ARBA" id="ARBA00022723"/>
    </source>
</evidence>
<accession>A0A060T623</accession>
<dbReference type="GO" id="GO:0030968">
    <property type="term" value="P:endoplasmic reticulum unfolded protein response"/>
    <property type="evidence" value="ECO:0007669"/>
    <property type="project" value="TreeGrafter"/>
</dbReference>
<evidence type="ECO:0000259" key="11">
    <source>
        <dbReference type="PROSITE" id="PS50802"/>
    </source>
</evidence>
<dbReference type="GO" id="GO:0016579">
    <property type="term" value="P:protein deubiquitination"/>
    <property type="evidence" value="ECO:0007669"/>
    <property type="project" value="TreeGrafter"/>
</dbReference>
<name>A0A060T623_BLAAD</name>
<dbReference type="InterPro" id="IPR057766">
    <property type="entry name" value="Znf-C2H2_OTU1-like_C"/>
</dbReference>
<keyword evidence="6 9" id="KW-0378">Hydrolase</keyword>
<dbReference type="InterPro" id="IPR013087">
    <property type="entry name" value="Znf_C2H2_type"/>
</dbReference>
<protein>
    <recommendedName>
        <fullName evidence="9">Ubiquitin thioesterase OTU</fullName>
        <ecNumber evidence="9">3.4.19.12</ecNumber>
    </recommendedName>
</protein>
<gene>
    <name evidence="12" type="ORF">GNLVRS02_ARAD1B07612g</name>
</gene>
<keyword evidence="8" id="KW-0862">Zinc</keyword>
<dbReference type="CDD" id="cd22745">
    <property type="entry name" value="OTU_OTU1"/>
    <property type="match status" value="1"/>
</dbReference>
<dbReference type="CDD" id="cd17059">
    <property type="entry name" value="Ubl_OTU1"/>
    <property type="match status" value="1"/>
</dbReference>
<dbReference type="Pfam" id="PF21403">
    <property type="entry name" value="OTU1_UBXL"/>
    <property type="match status" value="1"/>
</dbReference>
<dbReference type="Pfam" id="PF24560">
    <property type="entry name" value="zf-C2H2_OTU1_C"/>
    <property type="match status" value="1"/>
</dbReference>
<dbReference type="EMBL" id="HG937692">
    <property type="protein sequence ID" value="CDP36204.1"/>
    <property type="molecule type" value="Genomic_DNA"/>
</dbReference>
<dbReference type="GO" id="GO:0036503">
    <property type="term" value="P:ERAD pathway"/>
    <property type="evidence" value="ECO:0007669"/>
    <property type="project" value="TreeGrafter"/>
</dbReference>
<dbReference type="EC" id="3.4.19.12" evidence="9"/>
<keyword evidence="9" id="KW-0963">Cytoplasm</keyword>
<dbReference type="PANTHER" id="PTHR13312:SF0">
    <property type="entry name" value="UBIQUITIN THIOESTERASE OTU1"/>
    <property type="match status" value="1"/>
</dbReference>
<dbReference type="GO" id="GO:0004843">
    <property type="term" value="F:cysteine-type deubiquitinase activity"/>
    <property type="evidence" value="ECO:0007669"/>
    <property type="project" value="UniProtKB-UniRule"/>
</dbReference>
<dbReference type="InterPro" id="IPR038765">
    <property type="entry name" value="Papain-like_cys_pep_sf"/>
</dbReference>
<dbReference type="AlphaFoldDB" id="A0A060T623"/>